<feature type="chain" id="PRO_5047019119" evidence="1">
    <location>
        <begin position="25"/>
        <end position="129"/>
    </location>
</feature>
<evidence type="ECO:0000256" key="1">
    <source>
        <dbReference type="SAM" id="SignalP"/>
    </source>
</evidence>
<dbReference type="EMBL" id="JAPEUL010000009">
    <property type="protein sequence ID" value="MCW4630788.1"/>
    <property type="molecule type" value="Genomic_DNA"/>
</dbReference>
<organism evidence="2 3">
    <name type="scientific">Marinomonas rhodophyticola</name>
    <dbReference type="NCBI Taxonomy" id="2992803"/>
    <lineage>
        <taxon>Bacteria</taxon>
        <taxon>Pseudomonadati</taxon>
        <taxon>Pseudomonadota</taxon>
        <taxon>Gammaproteobacteria</taxon>
        <taxon>Oceanospirillales</taxon>
        <taxon>Oceanospirillaceae</taxon>
        <taxon>Marinomonas</taxon>
    </lineage>
</organism>
<sequence length="129" mass="14580">MSLKRVFLCFWVTLGGSWLPYAGAHTVSVTLTSPDGTPLDYSAVFFEPLSFKPKAVSKDLPAVVISQKKQMFLPAITMLQTGTRVEFPNLDTVRHHVYSFSEAKTFDIKLYLGRGFLPVNCLINLVWWH</sequence>
<reference evidence="2" key="1">
    <citation type="submission" date="2022-11" db="EMBL/GenBank/DDBJ databases">
        <title>Marinomonas sp. nov., isolated from marine algae.</title>
        <authorList>
            <person name="Choi D.G."/>
            <person name="Kim J.M."/>
            <person name="Lee J.K."/>
            <person name="Baek J.H."/>
            <person name="Jeon C.O."/>
        </authorList>
    </citation>
    <scope>NUCLEOTIDE SEQUENCE</scope>
    <source>
        <strain evidence="2">KJ51-3</strain>
    </source>
</reference>
<dbReference type="RefSeq" id="WP_265220121.1">
    <property type="nucleotide sequence ID" value="NZ_JAPEUL010000009.1"/>
</dbReference>
<name>A0ABT3KJQ3_9GAMM</name>
<evidence type="ECO:0000313" key="2">
    <source>
        <dbReference type="EMBL" id="MCW4630788.1"/>
    </source>
</evidence>
<protein>
    <submittedName>
        <fullName evidence="2">Uncharacterized protein</fullName>
    </submittedName>
</protein>
<dbReference type="SUPFAM" id="SSF49503">
    <property type="entry name" value="Cupredoxins"/>
    <property type="match status" value="1"/>
</dbReference>
<evidence type="ECO:0000313" key="3">
    <source>
        <dbReference type="Proteomes" id="UP001431181"/>
    </source>
</evidence>
<accession>A0ABT3KJQ3</accession>
<gene>
    <name evidence="2" type="ORF">ONZ52_18375</name>
</gene>
<dbReference type="Proteomes" id="UP001431181">
    <property type="component" value="Unassembled WGS sequence"/>
</dbReference>
<keyword evidence="1" id="KW-0732">Signal</keyword>
<feature type="signal peptide" evidence="1">
    <location>
        <begin position="1"/>
        <end position="24"/>
    </location>
</feature>
<dbReference type="InterPro" id="IPR008972">
    <property type="entry name" value="Cupredoxin"/>
</dbReference>
<proteinExistence type="predicted"/>
<keyword evidence="3" id="KW-1185">Reference proteome</keyword>
<comment type="caution">
    <text evidence="2">The sequence shown here is derived from an EMBL/GenBank/DDBJ whole genome shotgun (WGS) entry which is preliminary data.</text>
</comment>